<evidence type="ECO:0008006" key="3">
    <source>
        <dbReference type="Google" id="ProtNLM"/>
    </source>
</evidence>
<evidence type="ECO:0000313" key="1">
    <source>
        <dbReference type="EMBL" id="OXC76334.1"/>
    </source>
</evidence>
<dbReference type="RefSeq" id="WP_089162389.1">
    <property type="nucleotide sequence ID" value="NZ_MTHB01000126.1"/>
</dbReference>
<organism evidence="1 2">
    <name type="scientific">Caballeronia sordidicola</name>
    <name type="common">Burkholderia sordidicola</name>
    <dbReference type="NCBI Taxonomy" id="196367"/>
    <lineage>
        <taxon>Bacteria</taxon>
        <taxon>Pseudomonadati</taxon>
        <taxon>Pseudomonadota</taxon>
        <taxon>Betaproteobacteria</taxon>
        <taxon>Burkholderiales</taxon>
        <taxon>Burkholderiaceae</taxon>
        <taxon>Caballeronia</taxon>
    </lineage>
</organism>
<sequence length="155" mass="16735">MQPAFTGGAKEIALQFDSAIDPDTLRAYEETHYRVLGDAPTTLRIGQANPDLAKLHRCFGVDCSAFVTAENPFSTLTGATANSVRQATLAEQLGRMGLRFIEGIGEHPSGTWPGELSFLVPGITLSDAKQLGIQHRQNAIVWCGSDTVPQLILLR</sequence>
<evidence type="ECO:0000313" key="2">
    <source>
        <dbReference type="Proteomes" id="UP000214720"/>
    </source>
</evidence>
<gene>
    <name evidence="1" type="ORF">BSU04_22015</name>
</gene>
<proteinExistence type="predicted"/>
<accession>A0A226WYT6</accession>
<dbReference type="Pfam" id="PF11697">
    <property type="entry name" value="DUF3293"/>
    <property type="match status" value="1"/>
</dbReference>
<reference evidence="2" key="1">
    <citation type="submission" date="2017-01" db="EMBL/GenBank/DDBJ databases">
        <title>Genome Analysis of Deinococcus marmoris KOPRI26562.</title>
        <authorList>
            <person name="Kim J.H."/>
            <person name="Oh H.-M."/>
        </authorList>
    </citation>
    <scope>NUCLEOTIDE SEQUENCE [LARGE SCALE GENOMIC DNA]</scope>
    <source>
        <strain evidence="2">PAMC 26633</strain>
    </source>
</reference>
<name>A0A226WYT6_CABSO</name>
<dbReference type="InterPro" id="IPR021710">
    <property type="entry name" value="DUF3293"/>
</dbReference>
<dbReference type="EMBL" id="MTHB01000126">
    <property type="protein sequence ID" value="OXC76334.1"/>
    <property type="molecule type" value="Genomic_DNA"/>
</dbReference>
<protein>
    <recommendedName>
        <fullName evidence="3">DUF3293 domain-containing protein</fullName>
    </recommendedName>
</protein>
<dbReference type="Proteomes" id="UP000214720">
    <property type="component" value="Unassembled WGS sequence"/>
</dbReference>
<dbReference type="AlphaFoldDB" id="A0A226WYT6"/>
<comment type="caution">
    <text evidence="1">The sequence shown here is derived from an EMBL/GenBank/DDBJ whole genome shotgun (WGS) entry which is preliminary data.</text>
</comment>
<dbReference type="OrthoDB" id="8548211at2"/>